<dbReference type="AlphaFoldDB" id="A0A0F4G7M1"/>
<accession>A0A0F4G7M1</accession>
<dbReference type="GO" id="GO:0016740">
    <property type="term" value="F:transferase activity"/>
    <property type="evidence" value="ECO:0007669"/>
    <property type="project" value="UniProtKB-KW"/>
</dbReference>
<reference evidence="2 3" key="1">
    <citation type="submission" date="2015-03" db="EMBL/GenBank/DDBJ databases">
        <title>RNA-seq based gene annotation and comparative genomics of four Zymoseptoria species reveal species-specific pathogenicity related genes and transposable element activity.</title>
        <authorList>
            <person name="Grandaubert J."/>
            <person name="Bhattacharyya A."/>
            <person name="Stukenbrock E.H."/>
        </authorList>
    </citation>
    <scope>NUCLEOTIDE SEQUENCE [LARGE SCALE GENOMIC DNA]</scope>
    <source>
        <strain evidence="2 3">Zb18110</strain>
    </source>
</reference>
<dbReference type="InterPro" id="IPR023213">
    <property type="entry name" value="CAT-like_dom_sf"/>
</dbReference>
<gene>
    <name evidence="2" type="ORF">TI39_contig4335g00002</name>
</gene>
<dbReference type="STRING" id="1047168.A0A0F4G7M1"/>
<dbReference type="PANTHER" id="PTHR31896">
    <property type="entry name" value="FAMILY REGULATORY PROTEIN, PUTATIVE (AFU_ORTHOLOGUE AFUA_3G14730)-RELATED"/>
    <property type="match status" value="1"/>
</dbReference>
<dbReference type="EMBL" id="LAFY01004294">
    <property type="protein sequence ID" value="KJX93329.1"/>
    <property type="molecule type" value="Genomic_DNA"/>
</dbReference>
<dbReference type="PANTHER" id="PTHR31896:SF64">
    <property type="entry name" value="TRICHOTHECENE 3-O-ACETYLTRANSFERASE"/>
    <property type="match status" value="1"/>
</dbReference>
<name>A0A0F4G7M1_9PEZI</name>
<comment type="caution">
    <text evidence="2">The sequence shown here is derived from an EMBL/GenBank/DDBJ whole genome shotgun (WGS) entry which is preliminary data.</text>
</comment>
<proteinExistence type="predicted"/>
<dbReference type="Pfam" id="PF02458">
    <property type="entry name" value="Transferase"/>
    <property type="match status" value="1"/>
</dbReference>
<dbReference type="Gene3D" id="3.30.559.10">
    <property type="entry name" value="Chloramphenicol acetyltransferase-like domain"/>
    <property type="match status" value="2"/>
</dbReference>
<keyword evidence="1 2" id="KW-0808">Transferase</keyword>
<dbReference type="Proteomes" id="UP000033647">
    <property type="component" value="Unassembled WGS sequence"/>
</dbReference>
<organism evidence="2 3">
    <name type="scientific">Zymoseptoria brevis</name>
    <dbReference type="NCBI Taxonomy" id="1047168"/>
    <lineage>
        <taxon>Eukaryota</taxon>
        <taxon>Fungi</taxon>
        <taxon>Dikarya</taxon>
        <taxon>Ascomycota</taxon>
        <taxon>Pezizomycotina</taxon>
        <taxon>Dothideomycetes</taxon>
        <taxon>Dothideomycetidae</taxon>
        <taxon>Mycosphaerellales</taxon>
        <taxon>Mycosphaerellaceae</taxon>
        <taxon>Zymoseptoria</taxon>
    </lineage>
</organism>
<protein>
    <submittedName>
        <fullName evidence="2">Trichothecene 3-o-acetyltransferase like protein</fullName>
    </submittedName>
</protein>
<dbReference type="InterPro" id="IPR051283">
    <property type="entry name" value="Sec_Metabolite_Acyltrans"/>
</dbReference>
<evidence type="ECO:0000256" key="1">
    <source>
        <dbReference type="ARBA" id="ARBA00022679"/>
    </source>
</evidence>
<dbReference type="OrthoDB" id="1862401at2759"/>
<evidence type="ECO:0000313" key="3">
    <source>
        <dbReference type="Proteomes" id="UP000033647"/>
    </source>
</evidence>
<evidence type="ECO:0000313" key="2">
    <source>
        <dbReference type="EMBL" id="KJX93329.1"/>
    </source>
</evidence>
<keyword evidence="3" id="KW-1185">Reference proteome</keyword>
<sequence>MPKVLHSKVCPDEVLPEQRVKLSIGDVYAPKVWVTQALFWPVECATSFERCHELLRTGLSRTLHDVPALAGRVIRLSDDPRDLAIDVTRDAHVEFTAEDLSTCKDIPSYAALKAAGFSTMGLAAAFSPPAALRPVCEGCPILTAKLSFLDGGAVLLIGTNHIFADGAAIGKIQNIWAGHTAAAATDRRYVAHEQDPGDEETRRRLSTTVPGVNPRTGFKDWKIVPAQHSALYLAGAPGTSRPSEEANADTQQNSDCVEAPGQLEWSVWYLSQEALVGLKSVASEGLQSNAWISTVDALISLFWSRIALTKQPLATTPPSQESVLYFAINIRPRLQPPISPHFLGNAVDMMTKTLTLQELSREDSIQVAARAVRAAIGDWKESEWAARLTVCAGLPATEALCPDTTSLLSKGNIGITDASKLQTHLSGWGPELGRVERMRYTMPVRGLPSDVTIVSIHPRLQDGAIEVTVSLSAFTQQALLADTIFSSYASLVCAYT</sequence>